<feature type="signal peptide" evidence="4">
    <location>
        <begin position="1"/>
        <end position="36"/>
    </location>
</feature>
<proteinExistence type="predicted"/>
<dbReference type="AlphaFoldDB" id="A0AAV4Q487"/>
<dbReference type="PANTHER" id="PTHR24369:SF210">
    <property type="entry name" value="CHAOPTIN-RELATED"/>
    <property type="match status" value="1"/>
</dbReference>
<dbReference type="PANTHER" id="PTHR24369">
    <property type="entry name" value="ANTIGEN BSP, PUTATIVE-RELATED"/>
    <property type="match status" value="1"/>
</dbReference>
<sequence>MKLQTDICLSAGPREDARAMMMLPLLLAALLSLCQGGRFGCPTRVQIKPCLCNEKSRGLDISCENAGGEQLREALASVAQTKQAIWYLKLRNNPLGALPSRLLLGLDVRHLIALHCNLSSVDASAFAGVAEKLETLDLAQNAFERVPSRAVENLTALVSLNLNYNRLEILHAEAFKGLHSLLRLSLYGNRIKFIDNLAFVGVGRNLTRINLGANQLTAVPSRPLRDLNQLQRLQLHENHIEALLPEEFAVMGGESLDVLDLANNRVQQLPPRAFMSLRLLNSLDLEKNLISAIHAYAFQGIEGESRVIMYIVTCNSVHSFSKYK</sequence>
<reference evidence="5 6" key="1">
    <citation type="submission" date="2021-06" db="EMBL/GenBank/DDBJ databases">
        <title>Caerostris darwini draft genome.</title>
        <authorList>
            <person name="Kono N."/>
            <person name="Arakawa K."/>
        </authorList>
    </citation>
    <scope>NUCLEOTIDE SEQUENCE [LARGE SCALE GENOMIC DNA]</scope>
</reference>
<dbReference type="SUPFAM" id="SSF52058">
    <property type="entry name" value="L domain-like"/>
    <property type="match status" value="1"/>
</dbReference>
<dbReference type="InterPro" id="IPR001611">
    <property type="entry name" value="Leu-rich_rpt"/>
</dbReference>
<dbReference type="Gene3D" id="3.80.10.10">
    <property type="entry name" value="Ribonuclease Inhibitor"/>
    <property type="match status" value="1"/>
</dbReference>
<protein>
    <submittedName>
        <fullName evidence="5">Uncharacterized protein</fullName>
    </submittedName>
</protein>
<dbReference type="InterPro" id="IPR050541">
    <property type="entry name" value="LRR_TM_domain-containing"/>
</dbReference>
<keyword evidence="2 4" id="KW-0732">Signal</keyword>
<dbReference type="InterPro" id="IPR003591">
    <property type="entry name" value="Leu-rich_rpt_typical-subtyp"/>
</dbReference>
<keyword evidence="3" id="KW-0677">Repeat</keyword>
<dbReference type="Pfam" id="PF13855">
    <property type="entry name" value="LRR_8"/>
    <property type="match status" value="3"/>
</dbReference>
<evidence type="ECO:0000313" key="6">
    <source>
        <dbReference type="Proteomes" id="UP001054837"/>
    </source>
</evidence>
<dbReference type="EMBL" id="BPLQ01003787">
    <property type="protein sequence ID" value="GIY03284.1"/>
    <property type="molecule type" value="Genomic_DNA"/>
</dbReference>
<evidence type="ECO:0000256" key="2">
    <source>
        <dbReference type="ARBA" id="ARBA00022729"/>
    </source>
</evidence>
<gene>
    <name evidence="5" type="primary">AVEN_112958_1</name>
    <name evidence="5" type="ORF">CDAR_99311</name>
</gene>
<feature type="chain" id="PRO_5043708247" evidence="4">
    <location>
        <begin position="37"/>
        <end position="324"/>
    </location>
</feature>
<dbReference type="GO" id="GO:0005886">
    <property type="term" value="C:plasma membrane"/>
    <property type="evidence" value="ECO:0007669"/>
    <property type="project" value="TreeGrafter"/>
</dbReference>
<comment type="caution">
    <text evidence="5">The sequence shown here is derived from an EMBL/GenBank/DDBJ whole genome shotgun (WGS) entry which is preliminary data.</text>
</comment>
<name>A0AAV4Q487_9ARAC</name>
<organism evidence="5 6">
    <name type="scientific">Caerostris darwini</name>
    <dbReference type="NCBI Taxonomy" id="1538125"/>
    <lineage>
        <taxon>Eukaryota</taxon>
        <taxon>Metazoa</taxon>
        <taxon>Ecdysozoa</taxon>
        <taxon>Arthropoda</taxon>
        <taxon>Chelicerata</taxon>
        <taxon>Arachnida</taxon>
        <taxon>Araneae</taxon>
        <taxon>Araneomorphae</taxon>
        <taxon>Entelegynae</taxon>
        <taxon>Araneoidea</taxon>
        <taxon>Araneidae</taxon>
        <taxon>Caerostris</taxon>
    </lineage>
</organism>
<dbReference type="Proteomes" id="UP001054837">
    <property type="component" value="Unassembled WGS sequence"/>
</dbReference>
<keyword evidence="6" id="KW-1185">Reference proteome</keyword>
<evidence type="ECO:0000256" key="4">
    <source>
        <dbReference type="SAM" id="SignalP"/>
    </source>
</evidence>
<evidence type="ECO:0000313" key="5">
    <source>
        <dbReference type="EMBL" id="GIY03284.1"/>
    </source>
</evidence>
<accession>A0AAV4Q487</accession>
<dbReference type="PROSITE" id="PS51450">
    <property type="entry name" value="LRR"/>
    <property type="match status" value="2"/>
</dbReference>
<evidence type="ECO:0000256" key="3">
    <source>
        <dbReference type="ARBA" id="ARBA00022737"/>
    </source>
</evidence>
<evidence type="ECO:0000256" key="1">
    <source>
        <dbReference type="ARBA" id="ARBA00022614"/>
    </source>
</evidence>
<dbReference type="InterPro" id="IPR032675">
    <property type="entry name" value="LRR_dom_sf"/>
</dbReference>
<dbReference type="SMART" id="SM00369">
    <property type="entry name" value="LRR_TYP"/>
    <property type="match status" value="7"/>
</dbReference>
<keyword evidence="1" id="KW-0433">Leucine-rich repeat</keyword>